<sequence length="451" mass="52326">MNDLYNSPPRKHWRIRRMIVIPLLLSVISLLLILSHSKGKSFIIGTYVKVAFKIEEPEPMVLEPLPPQDYTFKWPPDLNQPLCMPKIYVYPDDARMGEFQVSGIEGVGTNYMSEQILLSQLRDKSSDVYRNYVTEKPEEADFFYIPFLGAKYLTYCWFGKGIKGDCDVDELYVKPMMRHIQEDYPYWNRTFGRDHIITHPMDSTSLYYNARHTMQNATFLTTIGDKRVKFTNEGRARRYDDIVIPSSTALLHLAKFNPLDYVTEDGHPKKGSRDVFVIFGGLYKDVKPADEYSGGIRSLIRALEHQYGYKVAAHWESPDYSNLLSRAKYGLAPQGWTLDTTRIWEYIAFGVVPVVIADGIVEPFEDDLDWDSFIVRIPRRNAHKMDLILRSISDEEYESKRQALWDHGRHTLFDQHAWDLIVRGLCRKGGLAGLRTIDRDHHEALPQEFTI</sequence>
<proteinExistence type="inferred from homology"/>
<keyword evidence="4" id="KW-1185">Reference proteome</keyword>
<organism evidence="3 4">
    <name type="scientific">Mortierella polycephala</name>
    <dbReference type="NCBI Taxonomy" id="41804"/>
    <lineage>
        <taxon>Eukaryota</taxon>
        <taxon>Fungi</taxon>
        <taxon>Fungi incertae sedis</taxon>
        <taxon>Mucoromycota</taxon>
        <taxon>Mortierellomycotina</taxon>
        <taxon>Mortierellomycetes</taxon>
        <taxon>Mortierellales</taxon>
        <taxon>Mortierellaceae</taxon>
        <taxon>Mortierella</taxon>
    </lineage>
</organism>
<accession>A0A9P6Q626</accession>
<feature type="domain" description="Exostosin GT47" evidence="2">
    <location>
        <begin position="86"/>
        <end position="392"/>
    </location>
</feature>
<reference evidence="3" key="1">
    <citation type="journal article" date="2020" name="Fungal Divers.">
        <title>Resolving the Mortierellaceae phylogeny through synthesis of multi-gene phylogenetics and phylogenomics.</title>
        <authorList>
            <person name="Vandepol N."/>
            <person name="Liber J."/>
            <person name="Desiro A."/>
            <person name="Na H."/>
            <person name="Kennedy M."/>
            <person name="Barry K."/>
            <person name="Grigoriev I.V."/>
            <person name="Miller A.N."/>
            <person name="O'Donnell K."/>
            <person name="Stajich J.E."/>
            <person name="Bonito G."/>
        </authorList>
    </citation>
    <scope>NUCLEOTIDE SEQUENCE</scope>
    <source>
        <strain evidence="3">KOD948</strain>
    </source>
</reference>
<evidence type="ECO:0000256" key="1">
    <source>
        <dbReference type="ARBA" id="ARBA00010271"/>
    </source>
</evidence>
<protein>
    <recommendedName>
        <fullName evidence="2">Exostosin GT47 domain-containing protein</fullName>
    </recommendedName>
</protein>
<dbReference type="AlphaFoldDB" id="A0A9P6Q626"/>
<evidence type="ECO:0000313" key="4">
    <source>
        <dbReference type="Proteomes" id="UP000726737"/>
    </source>
</evidence>
<comment type="caution">
    <text evidence="3">The sequence shown here is derived from an EMBL/GenBank/DDBJ whole genome shotgun (WGS) entry which is preliminary data.</text>
</comment>
<dbReference type="OrthoDB" id="1924787at2759"/>
<dbReference type="EMBL" id="JAAAJA010000187">
    <property type="protein sequence ID" value="KAG0259431.1"/>
    <property type="molecule type" value="Genomic_DNA"/>
</dbReference>
<dbReference type="PANTHER" id="PTHR11062:SF281">
    <property type="entry name" value="EXOSTOSIN-LIKE 2"/>
    <property type="match status" value="1"/>
</dbReference>
<name>A0A9P6Q626_9FUNG</name>
<evidence type="ECO:0000259" key="2">
    <source>
        <dbReference type="Pfam" id="PF03016"/>
    </source>
</evidence>
<comment type="similarity">
    <text evidence="1">Belongs to the glycosyltransferase 47 family.</text>
</comment>
<dbReference type="Proteomes" id="UP000726737">
    <property type="component" value="Unassembled WGS sequence"/>
</dbReference>
<dbReference type="InterPro" id="IPR040911">
    <property type="entry name" value="Exostosin_GT47"/>
</dbReference>
<dbReference type="Pfam" id="PF03016">
    <property type="entry name" value="Exostosin_GT47"/>
    <property type="match status" value="1"/>
</dbReference>
<dbReference type="InterPro" id="IPR004263">
    <property type="entry name" value="Exostosin"/>
</dbReference>
<evidence type="ECO:0000313" key="3">
    <source>
        <dbReference type="EMBL" id="KAG0259431.1"/>
    </source>
</evidence>
<gene>
    <name evidence="3" type="ORF">BG011_002643</name>
</gene>
<dbReference type="PANTHER" id="PTHR11062">
    <property type="entry name" value="EXOSTOSIN HEPARAN SULFATE GLYCOSYLTRANSFERASE -RELATED"/>
    <property type="match status" value="1"/>
</dbReference>
<dbReference type="GO" id="GO:0016757">
    <property type="term" value="F:glycosyltransferase activity"/>
    <property type="evidence" value="ECO:0007669"/>
    <property type="project" value="InterPro"/>
</dbReference>